<comment type="caution">
    <text evidence="3">The sequence shown here is derived from an EMBL/GenBank/DDBJ whole genome shotgun (WGS) entry which is preliminary data.</text>
</comment>
<dbReference type="InterPro" id="IPR013229">
    <property type="entry name" value="PEGA"/>
</dbReference>
<accession>A0A7C3DZ32</accession>
<feature type="domain" description="FlgD/Vpr Ig-like" evidence="2">
    <location>
        <begin position="217"/>
        <end position="273"/>
    </location>
</feature>
<dbReference type="PANTHER" id="PTHR36194">
    <property type="entry name" value="S-LAYER-LIKE PROTEIN"/>
    <property type="match status" value="1"/>
</dbReference>
<proteinExistence type="predicted"/>
<gene>
    <name evidence="3" type="ORF">ENS59_00095</name>
</gene>
<evidence type="ECO:0000259" key="2">
    <source>
        <dbReference type="Pfam" id="PF13860"/>
    </source>
</evidence>
<feature type="domain" description="PEGA" evidence="1">
    <location>
        <begin position="40"/>
        <end position="104"/>
    </location>
</feature>
<dbReference type="EMBL" id="DSVL01000002">
    <property type="protein sequence ID" value="HFH27908.1"/>
    <property type="molecule type" value="Genomic_DNA"/>
</dbReference>
<dbReference type="PANTHER" id="PTHR36194:SF1">
    <property type="entry name" value="S-LAYER-LIKE PROTEIN"/>
    <property type="match status" value="1"/>
</dbReference>
<dbReference type="Pfam" id="PF13860">
    <property type="entry name" value="FlgD_ig"/>
    <property type="match status" value="1"/>
</dbReference>
<organism evidence="3">
    <name type="scientific">Gracilinema caldarium</name>
    <dbReference type="NCBI Taxonomy" id="215591"/>
    <lineage>
        <taxon>Bacteria</taxon>
        <taxon>Pseudomonadati</taxon>
        <taxon>Spirochaetota</taxon>
        <taxon>Spirochaetia</taxon>
        <taxon>Spirochaetales</taxon>
        <taxon>Breznakiellaceae</taxon>
        <taxon>Gracilinema</taxon>
    </lineage>
</organism>
<sequence length="542" mass="58417">MNRHGLILISCIFLVCSLPALIALETIPQDSYIETDGNGLAVNSIPSDSKVYIDGILRGITPLSLPSLAPGKYQLVLVKEGYETRTALVTMISGKHLDLTLVLTIATGQLVINLERAPGAPGPEKLPLKAELFVDDVKTDTAFLKLPVGLHRIRVEAFGWETAEKTVMVFQDMTSIFTVSLQPASFRVSGFRSERERFNPHNPGLLGATDIAFSVTAAGKGRLTIYDSKNNPVYVYELGPFTRANQRWTWNGTDEKGNILGDGTYTIVLTATSIPYDTSDPVHIDERIFINIDSSLVIRPWSIGSGGSGLLYLSIPETLAPLSFQMDARLALGFPYGSDSAFSSAPFSFGMRFAPTDTWELALSGEFDASREPLANQLTLALRKTLLSPSQGVPFAVGADLSWTLAEVSSSLDPTYISWSGSQGGPRLGLSFFLPLGDSFGAGLSPALVWPMDMHSYSSSPIPDVELGAGITGAGKTITGGLSAKLLWQYGSQTYRAGPIMGAAELHWFPKPSVFVFHLAGGLWQYQERIGSFGSIGLGIIH</sequence>
<dbReference type="AlphaFoldDB" id="A0A7C3DZ32"/>
<name>A0A7C3DZ32_9SPIR</name>
<protein>
    <submittedName>
        <fullName evidence="3">PEGA domain-containing protein</fullName>
    </submittedName>
</protein>
<dbReference type="Gene3D" id="2.60.40.4070">
    <property type="match status" value="1"/>
</dbReference>
<reference evidence="3" key="1">
    <citation type="journal article" date="2020" name="mSystems">
        <title>Genome- and Community-Level Interaction Insights into Carbon Utilization and Element Cycling Functions of Hydrothermarchaeota in Hydrothermal Sediment.</title>
        <authorList>
            <person name="Zhou Z."/>
            <person name="Liu Y."/>
            <person name="Xu W."/>
            <person name="Pan J."/>
            <person name="Luo Z.H."/>
            <person name="Li M."/>
        </authorList>
    </citation>
    <scope>NUCLEOTIDE SEQUENCE [LARGE SCALE GENOMIC DNA]</scope>
    <source>
        <strain evidence="3">SpSt-503</strain>
    </source>
</reference>
<evidence type="ECO:0000259" key="1">
    <source>
        <dbReference type="Pfam" id="PF08308"/>
    </source>
</evidence>
<dbReference type="Pfam" id="PF08308">
    <property type="entry name" value="PEGA"/>
    <property type="match status" value="1"/>
</dbReference>
<dbReference type="InterPro" id="IPR025965">
    <property type="entry name" value="FlgD/Vpr_Ig-like"/>
</dbReference>
<evidence type="ECO:0000313" key="3">
    <source>
        <dbReference type="EMBL" id="HFH27908.1"/>
    </source>
</evidence>